<proteinExistence type="predicted"/>
<dbReference type="OrthoDB" id="9757969at2"/>
<evidence type="ECO:0000313" key="1">
    <source>
        <dbReference type="EMBL" id="RZU44878.1"/>
    </source>
</evidence>
<dbReference type="AlphaFoldDB" id="A0A4Q7Z3S4"/>
<dbReference type="Pfam" id="PF05359">
    <property type="entry name" value="DUF748"/>
    <property type="match status" value="1"/>
</dbReference>
<evidence type="ECO:0000313" key="2">
    <source>
        <dbReference type="Proteomes" id="UP000292423"/>
    </source>
</evidence>
<keyword evidence="2" id="KW-1185">Reference proteome</keyword>
<dbReference type="InterPro" id="IPR008023">
    <property type="entry name" value="DUF748"/>
</dbReference>
<organism evidence="1 2">
    <name type="scientific">Fluviicoccus keumensis</name>
    <dbReference type="NCBI Taxonomy" id="1435465"/>
    <lineage>
        <taxon>Bacteria</taxon>
        <taxon>Pseudomonadati</taxon>
        <taxon>Pseudomonadota</taxon>
        <taxon>Gammaproteobacteria</taxon>
        <taxon>Moraxellales</taxon>
        <taxon>Moraxellaceae</taxon>
        <taxon>Fluviicoccus</taxon>
    </lineage>
</organism>
<name>A0A4Q7Z3S4_9GAMM</name>
<comment type="caution">
    <text evidence="1">The sequence shown here is derived from an EMBL/GenBank/DDBJ whole genome shotgun (WGS) entry which is preliminary data.</text>
</comment>
<accession>A0A4Q7Z3S4</accession>
<sequence length="1039" mass="113272">MSGRVRSISRRRKKQIAAIAGLFGLYALAGFLGAPKLVDKLARDYVHEKLHLNLAIREVQVNPLRLALRLDGVSVSEAGVKTPLLSLKSVYINVDALGSLWRRQIEVDDLDLLAPVMDARIDREGHLNLLKLVPPEDPDDKSRTNWHLAALGVHQGRIALADDSRPKPFTALLEPLNLQLHNLSSRPAGSGKYHFAAETGKGEALEWHGTVALNPVRSEGDLAIRGLQAKTVADYAQSALPLSVQAGRLSMAGHYVLLLENDTPTVRLTGGALNLEGLQAATVVEQPLQLRLDRMSMKDLSLDWPAQNLTCPELSFQKLAIGEDGPAWVSIDGVKLSRLDWNPVKQLASLKGLGVEGIRVQGDGKAPLLSVPRLEIAASTVALTPKQLQVGRVVIPKGEARFTREPGDQSDWTRFVSRLLPRLSKPQPAPAGPEVPWRTALAELALSDFRVNAEDRTPKKPVSLPLYIRQLSIHPEMDAAKPQRFEGEFDIGSSASLRVGGDLQESPLILSGHADLKGLDLPPLTPYLADFARFQLQSGKLDLNGRFLVKDAKVPQAEYHGSIGIDNFVANDLFLQERFLAWKRLQVNGLDFNLSPMKAKIREIVAEQPFSRVMILPDKSLNIAQILATTPPEASSKSTSPTKSNATVAATVDINRVAVRNGAMLFADLSLKPQFATGIEALNGEVRGVSTRPGAIADIRLLGRVDQYGKADIHGRVNPLAPDARTAMALKFDNVELTTLTPYSAKFAGYRIEKGKLSLDLDYQIENRQLKASNRIVLNQLTLGEKVESPDAVNMPLRLALALLKDGKGVIDLDLPISGSLDDPQFRVGPIVWKAFVNVVTKVATAPFRFIAGLVGGGEDMDSLAFAPGETAIRPDTRDKVLRLAQALNQRPQLRAELRGSFDPDLDRQAIRAARLDEALKARALKAPKEPESLEGLFAERFGQDALKQKKALALRPAGGQELAVAMEAYRASLRTALMDQEVVADGDLRQLALDRSRSLRQLLIDEGKVEEARVFMLEPEAASGAEGRVVSKVSLNAL</sequence>
<dbReference type="GO" id="GO:0005886">
    <property type="term" value="C:plasma membrane"/>
    <property type="evidence" value="ECO:0007669"/>
    <property type="project" value="TreeGrafter"/>
</dbReference>
<dbReference type="InterPro" id="IPR052894">
    <property type="entry name" value="AsmA-related"/>
</dbReference>
<gene>
    <name evidence="1" type="ORF">EV700_1679</name>
</gene>
<protein>
    <submittedName>
        <fullName evidence="1">Uncharacterized protein DUF748</fullName>
    </submittedName>
</protein>
<dbReference type="Proteomes" id="UP000292423">
    <property type="component" value="Unassembled WGS sequence"/>
</dbReference>
<dbReference type="RefSeq" id="WP_130412693.1">
    <property type="nucleotide sequence ID" value="NZ_SHKX01000012.1"/>
</dbReference>
<reference evidence="1 2" key="1">
    <citation type="submission" date="2019-02" db="EMBL/GenBank/DDBJ databases">
        <title>Genomic Encyclopedia of Type Strains, Phase IV (KMG-IV): sequencing the most valuable type-strain genomes for metagenomic binning, comparative biology and taxonomic classification.</title>
        <authorList>
            <person name="Goeker M."/>
        </authorList>
    </citation>
    <scope>NUCLEOTIDE SEQUENCE [LARGE SCALE GENOMIC DNA]</scope>
    <source>
        <strain evidence="1 2">DSM 105135</strain>
    </source>
</reference>
<dbReference type="GO" id="GO:0090313">
    <property type="term" value="P:regulation of protein targeting to membrane"/>
    <property type="evidence" value="ECO:0007669"/>
    <property type="project" value="TreeGrafter"/>
</dbReference>
<dbReference type="PANTHER" id="PTHR30441:SF8">
    <property type="entry name" value="DUF748 DOMAIN-CONTAINING PROTEIN"/>
    <property type="match status" value="1"/>
</dbReference>
<dbReference type="EMBL" id="SHKX01000012">
    <property type="protein sequence ID" value="RZU44878.1"/>
    <property type="molecule type" value="Genomic_DNA"/>
</dbReference>
<dbReference type="PANTHER" id="PTHR30441">
    <property type="entry name" value="DUF748 DOMAIN-CONTAINING PROTEIN"/>
    <property type="match status" value="1"/>
</dbReference>